<comment type="cofactor">
    <cofactor evidence="12 14">
        <name>FAD</name>
        <dbReference type="ChEBI" id="CHEBI:57692"/>
    </cofactor>
    <text evidence="12 14">Binds 1 FAD per subunit.</text>
</comment>
<feature type="domain" description="FAD/NAD(P)-binding" evidence="16">
    <location>
        <begin position="32"/>
        <end position="340"/>
    </location>
</feature>
<dbReference type="InterPro" id="IPR023753">
    <property type="entry name" value="FAD/NAD-binding_dom"/>
</dbReference>
<evidence type="ECO:0000256" key="8">
    <source>
        <dbReference type="ARBA" id="ARBA00023157"/>
    </source>
</evidence>
<evidence type="ECO:0000256" key="6">
    <source>
        <dbReference type="ARBA" id="ARBA00023002"/>
    </source>
</evidence>
<dbReference type="GO" id="GO:0005737">
    <property type="term" value="C:cytoplasm"/>
    <property type="evidence" value="ECO:0007669"/>
    <property type="project" value="UniProtKB-ARBA"/>
</dbReference>
<evidence type="ECO:0000256" key="4">
    <source>
        <dbReference type="ARBA" id="ARBA00022630"/>
    </source>
</evidence>
<evidence type="ECO:0000313" key="18">
    <source>
        <dbReference type="Proteomes" id="UP000002156"/>
    </source>
</evidence>
<evidence type="ECO:0000256" key="13">
    <source>
        <dbReference type="PIRSR" id="PIRSR000350-4"/>
    </source>
</evidence>
<dbReference type="GO" id="GO:0004148">
    <property type="term" value="F:dihydrolipoyl dehydrogenase (NADH) activity"/>
    <property type="evidence" value="ECO:0007669"/>
    <property type="project" value="UniProtKB-EC"/>
</dbReference>
<dbReference type="InterPro" id="IPR006258">
    <property type="entry name" value="Lipoamide_DH"/>
</dbReference>
<dbReference type="InterPro" id="IPR001100">
    <property type="entry name" value="Pyr_nuc-diS_OxRdtase"/>
</dbReference>
<evidence type="ECO:0000256" key="14">
    <source>
        <dbReference type="RuleBase" id="RU003692"/>
    </source>
</evidence>
<sequence>MMKEGFLRLSVEINKKINQASIHSKRRIKMDYDVIVLGGGPGGYTAAIRLSELGKKVAVVEEYSLGGTCLNRGCIPTKVYSHAAELINAIKDAKDFGIMAQYAVDIAKLRQKKERVVKRLVGGVGYLMNLHHIDVIKGRGRFVDENTIEVDKRYTAENFIIATGSKVFLPPIEGINLEGVITSDKALELERIPEKIVIIGAGIIGLEFANIYSALGSKVVIIEMLPQLLPMLDRDIADTMEKILRHKKFELHLNSKVEKIEEGLKVVYTTEGNTQVVECDTVLVAVGRVANVNGIEALNLDMDKKGIKVDSHMRTSIKNIYAIGDVTGGIQLAHVASYQGIVAAHNIAGEEKEADLSIVPNCLYTNPEIAWAGLNEVQAREKFGDVKIGTFPYTALGRAMTMGQNDGFVKIIAEAKYNRVVGMEIIGAGATEIIHEGVLAIKEEFTLEELADAIHAHPTLSESVKEAAEDALGMPINKG</sequence>
<dbReference type="AlphaFoldDB" id="B0K8C9"/>
<evidence type="ECO:0000256" key="3">
    <source>
        <dbReference type="ARBA" id="ARBA00016961"/>
    </source>
</evidence>
<reference evidence="18" key="1">
    <citation type="submission" date="2008-01" db="EMBL/GenBank/DDBJ databases">
        <title>Complete sequence of Thermoanaerobacter pseudethanolicus 39E.</title>
        <authorList>
            <person name="Copeland A."/>
            <person name="Lucas S."/>
            <person name="Lapidus A."/>
            <person name="Barry K."/>
            <person name="Glavina del Rio T."/>
            <person name="Dalin E."/>
            <person name="Tice H."/>
            <person name="Pitluck S."/>
            <person name="Bruce D."/>
            <person name="Goodwin L."/>
            <person name="Saunders E."/>
            <person name="Brettin T."/>
            <person name="Detter J.C."/>
            <person name="Han C."/>
            <person name="Schmutz J."/>
            <person name="Larimer F."/>
            <person name="Land M."/>
            <person name="Hauser L."/>
            <person name="Kyrpides N."/>
            <person name="Lykidis A."/>
            <person name="Hemme C."/>
            <person name="Fields M.W."/>
            <person name="He Z."/>
            <person name="Zhou J."/>
            <person name="Richardson P."/>
        </authorList>
    </citation>
    <scope>NUCLEOTIDE SEQUENCE [LARGE SCALE GENOMIC DNA]</scope>
    <source>
        <strain evidence="18">ATCC 33223 / DSM 2355 / 39E</strain>
    </source>
</reference>
<dbReference type="PRINTS" id="PR00411">
    <property type="entry name" value="PNDRDTASEI"/>
</dbReference>
<feature type="binding site" evidence="12">
    <location>
        <position position="78"/>
    </location>
    <ligand>
        <name>FAD</name>
        <dbReference type="ChEBI" id="CHEBI:57692"/>
    </ligand>
</feature>
<dbReference type="PROSITE" id="PS00076">
    <property type="entry name" value="PYRIDINE_REDOX_1"/>
    <property type="match status" value="1"/>
</dbReference>
<dbReference type="InterPro" id="IPR016156">
    <property type="entry name" value="FAD/NAD-linked_Rdtase_dimer_sf"/>
</dbReference>
<feature type="binding site" evidence="12">
    <location>
        <position position="325"/>
    </location>
    <ligand>
        <name>FAD</name>
        <dbReference type="ChEBI" id="CHEBI:57692"/>
    </ligand>
</feature>
<dbReference type="SUPFAM" id="SSF51905">
    <property type="entry name" value="FAD/NAD(P)-binding domain"/>
    <property type="match status" value="1"/>
</dbReference>
<evidence type="ECO:0000256" key="12">
    <source>
        <dbReference type="PIRSR" id="PIRSR000350-3"/>
    </source>
</evidence>
<dbReference type="PRINTS" id="PR00368">
    <property type="entry name" value="FADPNR"/>
</dbReference>
<proteinExistence type="inferred from homology"/>
<feature type="binding site" evidence="12">
    <location>
        <position position="223"/>
    </location>
    <ligand>
        <name>NAD(+)</name>
        <dbReference type="ChEBI" id="CHEBI:57540"/>
    </ligand>
</feature>
<keyword evidence="8" id="KW-1015">Disulfide bond</keyword>
<feature type="binding site" evidence="12">
    <location>
        <position position="140"/>
    </location>
    <ligand>
        <name>FAD</name>
        <dbReference type="ChEBI" id="CHEBI:57692"/>
    </ligand>
</feature>
<dbReference type="FunFam" id="3.30.390.30:FF:000001">
    <property type="entry name" value="Dihydrolipoyl dehydrogenase"/>
    <property type="match status" value="1"/>
</dbReference>
<dbReference type="NCBIfam" id="TIGR01350">
    <property type="entry name" value="lipoamide_DH"/>
    <property type="match status" value="1"/>
</dbReference>
<dbReference type="Gene3D" id="3.30.390.30">
    <property type="match status" value="1"/>
</dbReference>
<evidence type="ECO:0000259" key="16">
    <source>
        <dbReference type="Pfam" id="PF07992"/>
    </source>
</evidence>
<dbReference type="PANTHER" id="PTHR22912">
    <property type="entry name" value="DISULFIDE OXIDOREDUCTASE"/>
    <property type="match status" value="1"/>
</dbReference>
<dbReference type="PIRSF" id="PIRSF000350">
    <property type="entry name" value="Mercury_reductase_MerA"/>
    <property type="match status" value="1"/>
</dbReference>
<keyword evidence="4 14" id="KW-0285">Flavoprotein</keyword>
<dbReference type="SUPFAM" id="SSF55424">
    <property type="entry name" value="FAD/NAD-linked reductases, dimerisation (C-terminal) domain"/>
    <property type="match status" value="1"/>
</dbReference>
<evidence type="ECO:0000256" key="5">
    <source>
        <dbReference type="ARBA" id="ARBA00022827"/>
    </source>
</evidence>
<dbReference type="Pfam" id="PF07992">
    <property type="entry name" value="Pyr_redox_2"/>
    <property type="match status" value="1"/>
</dbReference>
<evidence type="ECO:0000256" key="10">
    <source>
        <dbReference type="ARBA" id="ARBA00049187"/>
    </source>
</evidence>
<dbReference type="PANTHER" id="PTHR22912:SF151">
    <property type="entry name" value="DIHYDROLIPOYL DEHYDROGENASE, MITOCHONDRIAL"/>
    <property type="match status" value="1"/>
</dbReference>
<keyword evidence="5 12" id="KW-0274">FAD</keyword>
<gene>
    <name evidence="17" type="ordered locus">Teth39_0785</name>
</gene>
<evidence type="ECO:0000256" key="1">
    <source>
        <dbReference type="ARBA" id="ARBA00007532"/>
    </source>
</evidence>
<keyword evidence="18" id="KW-1185">Reference proteome</keyword>
<dbReference type="GO" id="GO:0006103">
    <property type="term" value="P:2-oxoglutarate metabolic process"/>
    <property type="evidence" value="ECO:0007669"/>
    <property type="project" value="TreeGrafter"/>
</dbReference>
<comment type="miscellaneous">
    <text evidence="14">The active site is a redox-active disulfide bond.</text>
</comment>
<dbReference type="eggNOG" id="COG1249">
    <property type="taxonomic scope" value="Bacteria"/>
</dbReference>
<evidence type="ECO:0000256" key="7">
    <source>
        <dbReference type="ARBA" id="ARBA00023027"/>
    </source>
</evidence>
<keyword evidence="6 14" id="KW-0560">Oxidoreductase</keyword>
<feature type="disulfide bond" description="Redox-active" evidence="13">
    <location>
        <begin position="69"/>
        <end position="74"/>
    </location>
</feature>
<dbReference type="InterPro" id="IPR036188">
    <property type="entry name" value="FAD/NAD-bd_sf"/>
</dbReference>
<dbReference type="EC" id="1.8.1.4" evidence="2 14"/>
<dbReference type="InterPro" id="IPR012999">
    <property type="entry name" value="Pyr_OxRdtase_I_AS"/>
</dbReference>
<feature type="binding site" evidence="12">
    <location>
        <position position="287"/>
    </location>
    <ligand>
        <name>NAD(+)</name>
        <dbReference type="ChEBI" id="CHEBI:57540"/>
    </ligand>
</feature>
<dbReference type="HOGENOM" id="CLU_016755_0_3_9"/>
<dbReference type="InterPro" id="IPR050151">
    <property type="entry name" value="Class-I_Pyr_Nuc-Dis_Oxidored"/>
</dbReference>
<protein>
    <recommendedName>
        <fullName evidence="3 14">Dihydrolipoyl dehydrogenase</fullName>
        <ecNumber evidence="2 14">1.8.1.4</ecNumber>
    </recommendedName>
</protein>
<evidence type="ECO:0000256" key="2">
    <source>
        <dbReference type="ARBA" id="ARBA00012608"/>
    </source>
</evidence>
<organism evidence="17 18">
    <name type="scientific">Thermoanaerobacter pseudethanolicus (strain ATCC 33223 / 39E)</name>
    <name type="common">Clostridium thermohydrosulfuricum</name>
    <dbReference type="NCBI Taxonomy" id="340099"/>
    <lineage>
        <taxon>Bacteria</taxon>
        <taxon>Bacillati</taxon>
        <taxon>Bacillota</taxon>
        <taxon>Clostridia</taxon>
        <taxon>Thermoanaerobacterales</taxon>
        <taxon>Thermoanaerobacteraceae</taxon>
        <taxon>Thermoanaerobacter</taxon>
    </lineage>
</organism>
<dbReference type="STRING" id="340099.Teth39_0785"/>
<feature type="binding site" evidence="12">
    <location>
        <begin position="163"/>
        <end position="165"/>
    </location>
    <ligand>
        <name>FAD</name>
        <dbReference type="ChEBI" id="CHEBI:57692"/>
    </ligand>
</feature>
<evidence type="ECO:0000256" key="9">
    <source>
        <dbReference type="ARBA" id="ARBA00023284"/>
    </source>
</evidence>
<feature type="domain" description="Pyridine nucleotide-disulphide oxidoreductase dimerisation" evidence="15">
    <location>
        <begin position="359"/>
        <end position="468"/>
    </location>
</feature>
<dbReference type="Pfam" id="PF02852">
    <property type="entry name" value="Pyr_redox_dim"/>
    <property type="match status" value="1"/>
</dbReference>
<feature type="active site" description="Proton acceptor" evidence="11">
    <location>
        <position position="457"/>
    </location>
</feature>
<feature type="binding site" evidence="12">
    <location>
        <begin position="200"/>
        <end position="207"/>
    </location>
    <ligand>
        <name>NAD(+)</name>
        <dbReference type="ChEBI" id="CHEBI:57540"/>
    </ligand>
</feature>
<evidence type="ECO:0000256" key="11">
    <source>
        <dbReference type="PIRSR" id="PIRSR000350-2"/>
    </source>
</evidence>
<keyword evidence="7 12" id="KW-0520">NAD</keyword>
<evidence type="ECO:0000313" key="17">
    <source>
        <dbReference type="EMBL" id="ABY94442.1"/>
    </source>
</evidence>
<name>B0K8C9_THEP3</name>
<accession>B0K8C9</accession>
<dbReference type="Proteomes" id="UP000002156">
    <property type="component" value="Chromosome"/>
</dbReference>
<comment type="catalytic activity">
    <reaction evidence="10 14">
        <text>N(6)-[(R)-dihydrolipoyl]-L-lysyl-[protein] + NAD(+) = N(6)-[(R)-lipoyl]-L-lysyl-[protein] + NADH + H(+)</text>
        <dbReference type="Rhea" id="RHEA:15045"/>
        <dbReference type="Rhea" id="RHEA-COMP:10474"/>
        <dbReference type="Rhea" id="RHEA-COMP:10475"/>
        <dbReference type="ChEBI" id="CHEBI:15378"/>
        <dbReference type="ChEBI" id="CHEBI:57540"/>
        <dbReference type="ChEBI" id="CHEBI:57945"/>
        <dbReference type="ChEBI" id="CHEBI:83099"/>
        <dbReference type="ChEBI" id="CHEBI:83100"/>
        <dbReference type="EC" id="1.8.1.4"/>
    </reaction>
</comment>
<keyword evidence="9 14" id="KW-0676">Redox-active center</keyword>
<dbReference type="InterPro" id="IPR004099">
    <property type="entry name" value="Pyr_nucl-diS_OxRdtase_dimer"/>
</dbReference>
<dbReference type="GO" id="GO:0050660">
    <property type="term" value="F:flavin adenine dinucleotide binding"/>
    <property type="evidence" value="ECO:0007669"/>
    <property type="project" value="InterPro"/>
</dbReference>
<dbReference type="Gene3D" id="3.50.50.60">
    <property type="entry name" value="FAD/NAD(P)-binding domain"/>
    <property type="match status" value="2"/>
</dbReference>
<dbReference type="KEGG" id="tpd:Teth39_0785"/>
<dbReference type="EMBL" id="CP000924">
    <property type="protein sequence ID" value="ABY94442.1"/>
    <property type="molecule type" value="Genomic_DNA"/>
</dbReference>
<evidence type="ECO:0000259" key="15">
    <source>
        <dbReference type="Pfam" id="PF02852"/>
    </source>
</evidence>
<comment type="similarity">
    <text evidence="1 14">Belongs to the class-I pyridine nucleotide-disulfide oxidoreductase family.</text>
</comment>
<keyword evidence="12" id="KW-0547">Nucleotide-binding</keyword>